<dbReference type="Proteomes" id="UP001157502">
    <property type="component" value="Chromosome 10"/>
</dbReference>
<evidence type="ECO:0000313" key="2">
    <source>
        <dbReference type="Proteomes" id="UP001157502"/>
    </source>
</evidence>
<evidence type="ECO:0000313" key="1">
    <source>
        <dbReference type="EMBL" id="KAJ8005828.1"/>
    </source>
</evidence>
<comment type="caution">
    <text evidence="1">The sequence shown here is derived from an EMBL/GenBank/DDBJ whole genome shotgun (WGS) entry which is preliminary data.</text>
</comment>
<dbReference type="EMBL" id="CM055737">
    <property type="protein sequence ID" value="KAJ8005828.1"/>
    <property type="molecule type" value="Genomic_DNA"/>
</dbReference>
<protein>
    <submittedName>
        <fullName evidence="1">Uncharacterized protein</fullName>
    </submittedName>
</protein>
<proteinExistence type="predicted"/>
<reference evidence="1" key="1">
    <citation type="submission" date="2021-05" db="EMBL/GenBank/DDBJ databases">
        <authorList>
            <person name="Pan Q."/>
            <person name="Jouanno E."/>
            <person name="Zahm M."/>
            <person name="Klopp C."/>
            <person name="Cabau C."/>
            <person name="Louis A."/>
            <person name="Berthelot C."/>
            <person name="Parey E."/>
            <person name="Roest Crollius H."/>
            <person name="Montfort J."/>
            <person name="Robinson-Rechavi M."/>
            <person name="Bouchez O."/>
            <person name="Lampietro C."/>
            <person name="Lopez Roques C."/>
            <person name="Donnadieu C."/>
            <person name="Postlethwait J."/>
            <person name="Bobe J."/>
            <person name="Dillon D."/>
            <person name="Chandos A."/>
            <person name="von Hippel F."/>
            <person name="Guiguen Y."/>
        </authorList>
    </citation>
    <scope>NUCLEOTIDE SEQUENCE</scope>
    <source>
        <strain evidence="1">YG-Jan2019</strain>
    </source>
</reference>
<accession>A0ACC2GQU3</accession>
<organism evidence="1 2">
    <name type="scientific">Dallia pectoralis</name>
    <name type="common">Alaska blackfish</name>
    <dbReference type="NCBI Taxonomy" id="75939"/>
    <lineage>
        <taxon>Eukaryota</taxon>
        <taxon>Metazoa</taxon>
        <taxon>Chordata</taxon>
        <taxon>Craniata</taxon>
        <taxon>Vertebrata</taxon>
        <taxon>Euteleostomi</taxon>
        <taxon>Actinopterygii</taxon>
        <taxon>Neopterygii</taxon>
        <taxon>Teleostei</taxon>
        <taxon>Protacanthopterygii</taxon>
        <taxon>Esociformes</taxon>
        <taxon>Umbridae</taxon>
        <taxon>Dallia</taxon>
    </lineage>
</organism>
<name>A0ACC2GQU3_DALPE</name>
<keyword evidence="2" id="KW-1185">Reference proteome</keyword>
<sequence>MGGEELYQLGNVMNITLMLFIGQFVRNEILLNSVWKMENTEGAESFNPLEASCSPMSSLTTAPLDFSQLTPSKLGISTQSFIPSNIKEKSRLAQLKLKRRSSVGVRGSPETNSLIRYIAQQRMKTPPSNALSTLASPFSTQGPSTLKQKMAIFQNIMDVVEDETTHQSSPTVGRIPTRDVLSAGGWSCDGGVAGKENKTPVSQLLTPPPSKRRCTADSLGLCAEEIREANPPDLKHTGTSQKMHNELAIGQNNQHQRDLTPGAPPQNELCGVVDHAPRIDAVSRITHGEPQPSSPLKEHRTPTKEEQDQGHSFELHSPSQTLDVCSGPDTTTLALLFPMPSHLEIKPTDEADSSGDIVNSVVKRKQVRFGIPLPPELFDKNLPPSTPLQKGGTPARVPTSAGGSQLRSLLKTPQRTPLGQPDFCSPSLTGASPTLTVKPCLGEPETANTFVQITFPSLEDEVDCSFTNHAELHAQPLDLNSAFQEEDTVCEAPPSAESLLDPVSALGPEPAPVTTTPARSSSRKRKLLEEKEPVKRSTRMAAKSACGRMKNAGKRGFGKKAVDRSLYGKRDYASKNPGLSPITEALSLPVQSNVCCRHTANQHSCLEDVINDVPVTGEVVAVFCTPTPDDIPATDPSYGPSVDCCVPAGCSTVSGPGRATRSGRRRSGPTKPTRTNKQSVVRACRRGRGQEAASYVEPIPNRGKPNVNAQSPWLSRGRRSHLYASALPEENEEEQTFQSGSPKAQMEIDSTFPSWAQDFNIDDVLQPLPSRGRKSVRRSLRNLSQNGSLDPSRSGLAWLPHNSPDSIKTERRKTRSRRSSIQAALHLVEWDHMTL</sequence>
<gene>
    <name evidence="1" type="ORF">DPEC_G00121930</name>
</gene>